<dbReference type="Gene3D" id="1.10.150.240">
    <property type="entry name" value="Putative phosphatase, domain 2"/>
    <property type="match status" value="1"/>
</dbReference>
<accession>A0A6J4UXZ1</accession>
<proteinExistence type="predicted"/>
<dbReference type="InterPro" id="IPR023214">
    <property type="entry name" value="HAD_sf"/>
</dbReference>
<sequence length="240" mass="25678">MTERSDDAHAPIRALVFDMDGLLVDSEPLADQSMVEFLRRHGIRAREEYAPQLLGRRLPDAVGLFVEWYGLSGHLPDLIAEFDALRTETIIGNLKLLPGAAEIIAFGRGAGLALALATSNRRHQAAISLGETGLTGRFDAEVTGDDVTRGKPFPDIFLLAAERLGVSPASCVVLEDAPAGVMAARAAGMRSIFVPGGYSVGADLPAEPDVTVPSLVEAQRWLEDRVSPRDTERPAGRAGR</sequence>
<dbReference type="PANTHER" id="PTHR18901">
    <property type="entry name" value="2-DEOXYGLUCOSE-6-PHOSPHATE PHOSPHATASE 2"/>
    <property type="match status" value="1"/>
</dbReference>
<dbReference type="SFLD" id="SFLDG01129">
    <property type="entry name" value="C1.5:_HAD__Beta-PGM__Phosphata"/>
    <property type="match status" value="1"/>
</dbReference>
<dbReference type="SUPFAM" id="SSF56784">
    <property type="entry name" value="HAD-like"/>
    <property type="match status" value="1"/>
</dbReference>
<dbReference type="AlphaFoldDB" id="A0A6J4UXZ1"/>
<dbReference type="InterPro" id="IPR006439">
    <property type="entry name" value="HAD-SF_hydro_IA"/>
</dbReference>
<dbReference type="PANTHER" id="PTHR18901:SF38">
    <property type="entry name" value="PSEUDOURIDINE-5'-PHOSPHATASE"/>
    <property type="match status" value="1"/>
</dbReference>
<organism evidence="1">
    <name type="scientific">uncultured Thermomicrobiales bacterium</name>
    <dbReference type="NCBI Taxonomy" id="1645740"/>
    <lineage>
        <taxon>Bacteria</taxon>
        <taxon>Pseudomonadati</taxon>
        <taxon>Thermomicrobiota</taxon>
        <taxon>Thermomicrobia</taxon>
        <taxon>Thermomicrobiales</taxon>
        <taxon>environmental samples</taxon>
    </lineage>
</organism>
<name>A0A6J4UXZ1_9BACT</name>
<gene>
    <name evidence="1" type="ORF">AVDCRST_MAG33-1715</name>
</gene>
<dbReference type="SFLD" id="SFLDS00003">
    <property type="entry name" value="Haloacid_Dehalogenase"/>
    <property type="match status" value="1"/>
</dbReference>
<dbReference type="EMBL" id="CADCWK010000179">
    <property type="protein sequence ID" value="CAA9561613.1"/>
    <property type="molecule type" value="Genomic_DNA"/>
</dbReference>
<evidence type="ECO:0000313" key="1">
    <source>
        <dbReference type="EMBL" id="CAA9561613.1"/>
    </source>
</evidence>
<dbReference type="Pfam" id="PF00702">
    <property type="entry name" value="Hydrolase"/>
    <property type="match status" value="1"/>
</dbReference>
<dbReference type="Gene3D" id="3.40.50.1000">
    <property type="entry name" value="HAD superfamily/HAD-like"/>
    <property type="match status" value="1"/>
</dbReference>
<dbReference type="PRINTS" id="PR00413">
    <property type="entry name" value="HADHALOGNASE"/>
</dbReference>
<dbReference type="SFLD" id="SFLDG01135">
    <property type="entry name" value="C1.5.6:_HAD__Beta-PGM__Phospha"/>
    <property type="match status" value="1"/>
</dbReference>
<protein>
    <submittedName>
        <fullName evidence="1">Uncharacterized protein</fullName>
    </submittedName>
</protein>
<dbReference type="NCBIfam" id="TIGR01509">
    <property type="entry name" value="HAD-SF-IA-v3"/>
    <property type="match status" value="1"/>
</dbReference>
<dbReference type="InterPro" id="IPR023198">
    <property type="entry name" value="PGP-like_dom2"/>
</dbReference>
<reference evidence="1" key="1">
    <citation type="submission" date="2020-02" db="EMBL/GenBank/DDBJ databases">
        <authorList>
            <person name="Meier V. D."/>
        </authorList>
    </citation>
    <scope>NUCLEOTIDE SEQUENCE</scope>
    <source>
        <strain evidence="1">AVDCRST_MAG33</strain>
    </source>
</reference>
<dbReference type="InterPro" id="IPR036412">
    <property type="entry name" value="HAD-like_sf"/>
</dbReference>